<reference evidence="2" key="1">
    <citation type="submission" date="2023-06" db="EMBL/GenBank/DDBJ databases">
        <authorList>
            <consortium name="Lawrence Berkeley National Laboratory"/>
            <person name="Ahrendt S."/>
            <person name="Sahu N."/>
            <person name="Indic B."/>
            <person name="Wong-Bajracharya J."/>
            <person name="Merenyi Z."/>
            <person name="Ke H.-M."/>
            <person name="Monk M."/>
            <person name="Kocsube S."/>
            <person name="Drula E."/>
            <person name="Lipzen A."/>
            <person name="Balint B."/>
            <person name="Henrissat B."/>
            <person name="Andreopoulos B."/>
            <person name="Martin F.M."/>
            <person name="Harder C.B."/>
            <person name="Rigling D."/>
            <person name="Ford K.L."/>
            <person name="Foster G.D."/>
            <person name="Pangilinan J."/>
            <person name="Papanicolaou A."/>
            <person name="Barry K."/>
            <person name="LaButti K."/>
            <person name="Viragh M."/>
            <person name="Koriabine M."/>
            <person name="Yan M."/>
            <person name="Riley R."/>
            <person name="Champramary S."/>
            <person name="Plett K.L."/>
            <person name="Tsai I.J."/>
            <person name="Slot J."/>
            <person name="Sipos G."/>
            <person name="Plett J."/>
            <person name="Nagy L.G."/>
            <person name="Grigoriev I.V."/>
        </authorList>
    </citation>
    <scope>NUCLEOTIDE SEQUENCE</scope>
    <source>
        <strain evidence="2">FPL87.14</strain>
    </source>
</reference>
<evidence type="ECO:0000313" key="3">
    <source>
        <dbReference type="Proteomes" id="UP001175226"/>
    </source>
</evidence>
<evidence type="ECO:0000256" key="1">
    <source>
        <dbReference type="SAM" id="Phobius"/>
    </source>
</evidence>
<accession>A0AA39J573</accession>
<protein>
    <submittedName>
        <fullName evidence="2">Uncharacterized protein</fullName>
    </submittedName>
</protein>
<feature type="transmembrane region" description="Helical" evidence="1">
    <location>
        <begin position="90"/>
        <end position="116"/>
    </location>
</feature>
<proteinExistence type="predicted"/>
<feature type="transmembrane region" description="Helical" evidence="1">
    <location>
        <begin position="18"/>
        <end position="39"/>
    </location>
</feature>
<keyword evidence="1" id="KW-0472">Membrane</keyword>
<comment type="caution">
    <text evidence="2">The sequence shown here is derived from an EMBL/GenBank/DDBJ whole genome shotgun (WGS) entry which is preliminary data.</text>
</comment>
<organism evidence="2 3">
    <name type="scientific">Armillaria borealis</name>
    <dbReference type="NCBI Taxonomy" id="47425"/>
    <lineage>
        <taxon>Eukaryota</taxon>
        <taxon>Fungi</taxon>
        <taxon>Dikarya</taxon>
        <taxon>Basidiomycota</taxon>
        <taxon>Agaricomycotina</taxon>
        <taxon>Agaricomycetes</taxon>
        <taxon>Agaricomycetidae</taxon>
        <taxon>Agaricales</taxon>
        <taxon>Marasmiineae</taxon>
        <taxon>Physalacriaceae</taxon>
        <taxon>Armillaria</taxon>
    </lineage>
</organism>
<name>A0AA39J573_9AGAR</name>
<sequence length="131" mass="14839">MQPVPAGYPIETLSGPVIVGYLLHWGLFGTLSVQMYLYYLAFLKDTKFTKCLIYGIYIVKFVQMMLTSYDTFKMFGYCFGDIEALTAVDFYWLAIPIMSGIGCVQHLLLALLFLIFKGAVAQKILQFCSNI</sequence>
<dbReference type="AlphaFoldDB" id="A0AA39J573"/>
<dbReference type="Proteomes" id="UP001175226">
    <property type="component" value="Unassembled WGS sequence"/>
</dbReference>
<keyword evidence="3" id="KW-1185">Reference proteome</keyword>
<evidence type="ECO:0000313" key="2">
    <source>
        <dbReference type="EMBL" id="KAK0435507.1"/>
    </source>
</evidence>
<dbReference type="EMBL" id="JAUEPT010000062">
    <property type="protein sequence ID" value="KAK0435507.1"/>
    <property type="molecule type" value="Genomic_DNA"/>
</dbReference>
<feature type="transmembrane region" description="Helical" evidence="1">
    <location>
        <begin position="51"/>
        <end position="70"/>
    </location>
</feature>
<keyword evidence="1" id="KW-0812">Transmembrane</keyword>
<keyword evidence="1" id="KW-1133">Transmembrane helix</keyword>
<gene>
    <name evidence="2" type="ORF">EV421DRAFT_1908582</name>
</gene>